<dbReference type="RefSeq" id="XP_023623270.1">
    <property type="nucleotide sequence ID" value="XM_023767502.1"/>
</dbReference>
<organism evidence="2 3">
    <name type="scientific">Ramularia collo-cygni</name>
    <dbReference type="NCBI Taxonomy" id="112498"/>
    <lineage>
        <taxon>Eukaryota</taxon>
        <taxon>Fungi</taxon>
        <taxon>Dikarya</taxon>
        <taxon>Ascomycota</taxon>
        <taxon>Pezizomycotina</taxon>
        <taxon>Dothideomycetes</taxon>
        <taxon>Dothideomycetidae</taxon>
        <taxon>Mycosphaerellales</taxon>
        <taxon>Mycosphaerellaceae</taxon>
        <taxon>Ramularia</taxon>
    </lineage>
</organism>
<dbReference type="OrthoDB" id="3942453at2759"/>
<evidence type="ECO:0000256" key="1">
    <source>
        <dbReference type="SAM" id="MobiDB-lite"/>
    </source>
</evidence>
<evidence type="ECO:0000313" key="2">
    <source>
        <dbReference type="EMBL" id="CZT16377.1"/>
    </source>
</evidence>
<dbReference type="EMBL" id="FJUY01000002">
    <property type="protein sequence ID" value="CZT16377.1"/>
    <property type="molecule type" value="Genomic_DNA"/>
</dbReference>
<proteinExistence type="predicted"/>
<dbReference type="Proteomes" id="UP000225277">
    <property type="component" value="Unassembled WGS sequence"/>
</dbReference>
<sequence length="197" mass="21870">MCIAGLHVTTAPCSHRWYELIKPCNQSSDLANCPERLRLQGWETRHEGICPWCTGSEPHLATHRLFGSTSSASSVASSPSDSAPPGRSSRRGSVNTLNGLTLGPLSRQSSTSSVMEFERAQRSKDMNDRIHAYLCSDLHEVLPSAKKYYPTYASILETGDDDNTASSNTSLRRFNSQRSTFTRGWKRMSSRLFVKPV</sequence>
<feature type="region of interest" description="Disordered" evidence="1">
    <location>
        <begin position="71"/>
        <end position="121"/>
    </location>
</feature>
<keyword evidence="3" id="KW-1185">Reference proteome</keyword>
<dbReference type="GeneID" id="35597441"/>
<reference evidence="2 3" key="1">
    <citation type="submission" date="2016-03" db="EMBL/GenBank/DDBJ databases">
        <authorList>
            <person name="Ploux O."/>
        </authorList>
    </citation>
    <scope>NUCLEOTIDE SEQUENCE [LARGE SCALE GENOMIC DNA]</scope>
    <source>
        <strain evidence="2 3">URUG2</strain>
    </source>
</reference>
<accession>A0A2D3UW29</accession>
<evidence type="ECO:0000313" key="3">
    <source>
        <dbReference type="Proteomes" id="UP000225277"/>
    </source>
</evidence>
<name>A0A2D3UW29_9PEZI</name>
<gene>
    <name evidence="2" type="ORF">RCC_02220</name>
</gene>
<dbReference type="AlphaFoldDB" id="A0A2D3UW29"/>
<feature type="compositionally biased region" description="Low complexity" evidence="1">
    <location>
        <begin position="71"/>
        <end position="93"/>
    </location>
</feature>
<protein>
    <submittedName>
        <fullName evidence="2">Uncharacterized protein</fullName>
    </submittedName>
</protein>